<gene>
    <name evidence="3" type="ORF">PCOR1329_LOCUS64231</name>
</gene>
<dbReference type="PANTHER" id="PTHR12184">
    <property type="entry name" value="UBIQUINOL-CYTOCHROME C REDUCTASE COMPLEX ASSEMBLY FACTOR 1 FAMILY MEMBER"/>
    <property type="match status" value="1"/>
</dbReference>
<organism evidence="3 4">
    <name type="scientific">Prorocentrum cordatum</name>
    <dbReference type="NCBI Taxonomy" id="2364126"/>
    <lineage>
        <taxon>Eukaryota</taxon>
        <taxon>Sar</taxon>
        <taxon>Alveolata</taxon>
        <taxon>Dinophyceae</taxon>
        <taxon>Prorocentrales</taxon>
        <taxon>Prorocentraceae</taxon>
        <taxon>Prorocentrum</taxon>
    </lineage>
</organism>
<protein>
    <recommendedName>
        <fullName evidence="2">Ubiquinol-cytochrome c chaperone domain-containing protein</fullName>
    </recommendedName>
</protein>
<sequence>MQVYFAIIHAWLLHQRLVLEGSKAKRLDEDLFESCWTLVRNWMWLKKIPEYRFDAELQNVQEYMLGFCVALDKALERPDILPGRLQQTLWANVYSGGVKRDAAVLSRLTKYCLRQLGLMLHLEADRFLAGNFVWADFPLPDDPPRAPLQIPAWRQEFNK</sequence>
<proteinExistence type="inferred from homology"/>
<evidence type="ECO:0000259" key="2">
    <source>
        <dbReference type="Pfam" id="PF03981"/>
    </source>
</evidence>
<dbReference type="InterPro" id="IPR021150">
    <property type="entry name" value="Ubiq_cyt_c_chap"/>
</dbReference>
<feature type="domain" description="Ubiquinol-cytochrome c chaperone" evidence="2">
    <location>
        <begin position="2"/>
        <end position="134"/>
    </location>
</feature>
<name>A0ABN9W9H7_9DINO</name>
<feature type="non-terminal residue" evidence="3">
    <location>
        <position position="159"/>
    </location>
</feature>
<dbReference type="EMBL" id="CAUYUJ010018178">
    <property type="protein sequence ID" value="CAK0881328.1"/>
    <property type="molecule type" value="Genomic_DNA"/>
</dbReference>
<reference evidence="3" key="1">
    <citation type="submission" date="2023-10" db="EMBL/GenBank/DDBJ databases">
        <authorList>
            <person name="Chen Y."/>
            <person name="Shah S."/>
            <person name="Dougan E. K."/>
            <person name="Thang M."/>
            <person name="Chan C."/>
        </authorList>
    </citation>
    <scope>NUCLEOTIDE SEQUENCE [LARGE SCALE GENOMIC DNA]</scope>
</reference>
<accession>A0ABN9W9H7</accession>
<dbReference type="InterPro" id="IPR007129">
    <property type="entry name" value="Ubiqinol_cyt_c_chaperone_CPB3"/>
</dbReference>
<dbReference type="Pfam" id="PF03981">
    <property type="entry name" value="Ubiq_cyt_C_chap"/>
    <property type="match status" value="1"/>
</dbReference>
<dbReference type="PANTHER" id="PTHR12184:SF1">
    <property type="entry name" value="UBIQUINOL-CYTOCHROME-C REDUCTASE COMPLEX ASSEMBLY FACTOR 1"/>
    <property type="match status" value="1"/>
</dbReference>
<keyword evidence="4" id="KW-1185">Reference proteome</keyword>
<dbReference type="Proteomes" id="UP001189429">
    <property type="component" value="Unassembled WGS sequence"/>
</dbReference>
<comment type="caution">
    <text evidence="3">The sequence shown here is derived from an EMBL/GenBank/DDBJ whole genome shotgun (WGS) entry which is preliminary data.</text>
</comment>
<comment type="similarity">
    <text evidence="1">Belongs to the CBP3 family.</text>
</comment>
<evidence type="ECO:0000313" key="4">
    <source>
        <dbReference type="Proteomes" id="UP001189429"/>
    </source>
</evidence>
<evidence type="ECO:0000256" key="1">
    <source>
        <dbReference type="ARBA" id="ARBA00006407"/>
    </source>
</evidence>
<evidence type="ECO:0000313" key="3">
    <source>
        <dbReference type="EMBL" id="CAK0881328.1"/>
    </source>
</evidence>